<name>A0A382JBQ9_9ZZZZ</name>
<evidence type="ECO:0000313" key="1">
    <source>
        <dbReference type="EMBL" id="SVC08543.1"/>
    </source>
</evidence>
<proteinExistence type="predicted"/>
<dbReference type="EMBL" id="UINC01072712">
    <property type="protein sequence ID" value="SVC08543.1"/>
    <property type="molecule type" value="Genomic_DNA"/>
</dbReference>
<reference evidence="1" key="1">
    <citation type="submission" date="2018-05" db="EMBL/GenBank/DDBJ databases">
        <authorList>
            <person name="Lanie J.A."/>
            <person name="Ng W.-L."/>
            <person name="Kazmierczak K.M."/>
            <person name="Andrzejewski T.M."/>
            <person name="Davidsen T.M."/>
            <person name="Wayne K.J."/>
            <person name="Tettelin H."/>
            <person name="Glass J.I."/>
            <person name="Rusch D."/>
            <person name="Podicherti R."/>
            <person name="Tsui H.-C.T."/>
            <person name="Winkler M.E."/>
        </authorList>
    </citation>
    <scope>NUCLEOTIDE SEQUENCE</scope>
</reference>
<protein>
    <recommendedName>
        <fullName evidence="2">Alanine racemase N-terminal domain-containing protein</fullName>
    </recommendedName>
</protein>
<sequence length="24" mass="2481">VKANAYGHGALEISKVLSKEPGVI</sequence>
<feature type="non-terminal residue" evidence="1">
    <location>
        <position position="1"/>
    </location>
</feature>
<accession>A0A382JBQ9</accession>
<gene>
    <name evidence="1" type="ORF">METZ01_LOCUS261397</name>
</gene>
<evidence type="ECO:0008006" key="2">
    <source>
        <dbReference type="Google" id="ProtNLM"/>
    </source>
</evidence>
<dbReference type="AlphaFoldDB" id="A0A382JBQ9"/>
<dbReference type="Gene3D" id="3.20.20.10">
    <property type="entry name" value="Alanine racemase"/>
    <property type="match status" value="1"/>
</dbReference>
<feature type="non-terminal residue" evidence="1">
    <location>
        <position position="24"/>
    </location>
</feature>
<dbReference type="InterPro" id="IPR029066">
    <property type="entry name" value="PLP-binding_barrel"/>
</dbReference>
<organism evidence="1">
    <name type="scientific">marine metagenome</name>
    <dbReference type="NCBI Taxonomy" id="408172"/>
    <lineage>
        <taxon>unclassified sequences</taxon>
        <taxon>metagenomes</taxon>
        <taxon>ecological metagenomes</taxon>
    </lineage>
</organism>